<sequence length="290" mass="31902">MALGKEIKNKTNQNEETTTKQPLIRNTIDPIWGFYTEASPGLIQIKNKGATSGVWESDANLAYTFSAGYFREIAPMLKIKAGFGLSGYKTTLTGSGEIVSQPLVDIDNDTYIETLKILSAEHTINPIYLNVPVSVEYGTVNISQLGYYIDIGFEYSYLISENNTTSGTYSTSGYYPQWGVKLENIPELGFYTDRALDTELTLKKNILSIRAGAGISLPISGVLIFKVGIAGYKGINSIGNGKNINNDNTISEPISKFRTNYAYNPLSTSKGNKPLRFGIEFGLYICKQVK</sequence>
<evidence type="ECO:0000259" key="2">
    <source>
        <dbReference type="Pfam" id="PF13568"/>
    </source>
</evidence>
<dbReference type="InterPro" id="IPR025665">
    <property type="entry name" value="Beta-barrel_OMP_2"/>
</dbReference>
<dbReference type="Pfam" id="PF13568">
    <property type="entry name" value="OMP_b-brl_2"/>
    <property type="match status" value="1"/>
</dbReference>
<accession>A0ABM5QED0</accession>
<gene>
    <name evidence="3" type="ORF">FH5T_13030</name>
</gene>
<feature type="compositionally biased region" description="Low complexity" evidence="1">
    <location>
        <begin position="10"/>
        <end position="21"/>
    </location>
</feature>
<name>A0ABM5QED0_9BACT</name>
<evidence type="ECO:0000313" key="4">
    <source>
        <dbReference type="Proteomes" id="UP000023772"/>
    </source>
</evidence>
<dbReference type="Proteomes" id="UP000023772">
    <property type="component" value="Chromosome"/>
</dbReference>
<evidence type="ECO:0000256" key="1">
    <source>
        <dbReference type="SAM" id="MobiDB-lite"/>
    </source>
</evidence>
<evidence type="ECO:0000313" key="3">
    <source>
        <dbReference type="EMBL" id="AHW62002.1"/>
    </source>
</evidence>
<organism evidence="3 4">
    <name type="scientific">Draconibacterium orientale</name>
    <dbReference type="NCBI Taxonomy" id="1168034"/>
    <lineage>
        <taxon>Bacteria</taxon>
        <taxon>Pseudomonadati</taxon>
        <taxon>Bacteroidota</taxon>
        <taxon>Bacteroidia</taxon>
        <taxon>Marinilabiliales</taxon>
        <taxon>Prolixibacteraceae</taxon>
        <taxon>Draconibacterium</taxon>
    </lineage>
</organism>
<proteinExistence type="predicted"/>
<feature type="region of interest" description="Disordered" evidence="1">
    <location>
        <begin position="1"/>
        <end position="22"/>
    </location>
</feature>
<keyword evidence="4" id="KW-1185">Reference proteome</keyword>
<feature type="domain" description="Outer membrane protein beta-barrel" evidence="2">
    <location>
        <begin position="56"/>
        <end position="237"/>
    </location>
</feature>
<protein>
    <recommendedName>
        <fullName evidence="2">Outer membrane protein beta-barrel domain-containing protein</fullName>
    </recommendedName>
</protein>
<reference evidence="3 4" key="1">
    <citation type="submission" date="2014-03" db="EMBL/GenBank/DDBJ databases">
        <title>Complete genome sequence of a deeply braunched marine Bacteroidia bacterium Draconibacterium orientale type strain FH5T.</title>
        <authorList>
            <person name="Li X."/>
            <person name="Wang X."/>
            <person name="Xie Z."/>
            <person name="Du Z."/>
            <person name="Chen G."/>
        </authorList>
    </citation>
    <scope>NUCLEOTIDE SEQUENCE [LARGE SCALE GENOMIC DNA]</scope>
    <source>
        <strain evidence="3 4">FH5</strain>
    </source>
</reference>
<dbReference type="RefSeq" id="WP_038559142.1">
    <property type="nucleotide sequence ID" value="NZ_FOHT01000004.1"/>
</dbReference>
<dbReference type="EMBL" id="CP007451">
    <property type="protein sequence ID" value="AHW62002.1"/>
    <property type="molecule type" value="Genomic_DNA"/>
</dbReference>